<dbReference type="Gene3D" id="2.30.29.30">
    <property type="entry name" value="Pleckstrin-homology domain (PH domain)/Phosphotyrosine-binding domain (PTB)"/>
    <property type="match status" value="1"/>
</dbReference>
<proteinExistence type="predicted"/>
<feature type="compositionally biased region" description="Polar residues" evidence="1">
    <location>
        <begin position="482"/>
        <end position="492"/>
    </location>
</feature>
<name>A0A2S2QKA4_9HEMI</name>
<evidence type="ECO:0000259" key="2">
    <source>
        <dbReference type="SMART" id="SM00462"/>
    </source>
</evidence>
<feature type="region of interest" description="Disordered" evidence="1">
    <location>
        <begin position="456"/>
        <end position="550"/>
    </location>
</feature>
<dbReference type="OrthoDB" id="5962185at2759"/>
<evidence type="ECO:0000313" key="3">
    <source>
        <dbReference type="EMBL" id="MBY78185.1"/>
    </source>
</evidence>
<protein>
    <recommendedName>
        <fullName evidence="2">PID domain-containing protein</fullName>
    </recommendedName>
</protein>
<dbReference type="InterPro" id="IPR006020">
    <property type="entry name" value="PTB/PI_dom"/>
</dbReference>
<dbReference type="PANTHER" id="PTHR11232:SF2">
    <property type="entry name" value="FI05246P"/>
    <property type="match status" value="1"/>
</dbReference>
<gene>
    <name evidence="3" type="ORF">g.79086</name>
</gene>
<reference evidence="3" key="1">
    <citation type="submission" date="2018-04" db="EMBL/GenBank/DDBJ databases">
        <title>Transcriptome assembly of Sipha flava.</title>
        <authorList>
            <person name="Scully E.D."/>
            <person name="Geib S.M."/>
            <person name="Palmer N.A."/>
            <person name="Koch K."/>
            <person name="Bradshaw J."/>
            <person name="Heng-Moss T."/>
            <person name="Sarath G."/>
        </authorList>
    </citation>
    <scope>NUCLEOTIDE SEQUENCE</scope>
</reference>
<dbReference type="EMBL" id="GGMS01008982">
    <property type="protein sequence ID" value="MBY78185.1"/>
    <property type="molecule type" value="Transcribed_RNA"/>
</dbReference>
<feature type="compositionally biased region" description="Acidic residues" evidence="1">
    <location>
        <begin position="505"/>
        <end position="515"/>
    </location>
</feature>
<accession>A0A2S2QKA4</accession>
<dbReference type="SUPFAM" id="SSF50729">
    <property type="entry name" value="PH domain-like"/>
    <property type="match status" value="1"/>
</dbReference>
<sequence>MKHESQHPELIPTGKGKPFKKSISLGALGLGKLWRRRSVTITEYDPCYKVVYLGNVLTGIAKGELCVEKPLCSLWKNYTCNQKPDVHMKLTVTQSGLKAFTKEHGLTEYWSHRVTYCLASPQFPRIFCWVYRHEGRKLKQELRCHAVVCSKDSVAKQIAGQLQNRLAQALNEFKRDKISRQNARLSLANSVYENPSLPRRKILLSTGSHNYRPPLERSKSAPRLMSIEESLEEDDELLAECPASRNRCRAENRLRTGTLRNRLGGLYGGFRDIGTAAAAVNAAAATDETTTGGAIAVVAAVNTECEIENRLAESLQLRDDCCTAAAAGDADTVKLQSVVADSSLPSYRDMVAEGQELLSESSASSVLGEQKKQKRPLLPKYNEVIVECPQGPEDVCYKYNSLVRDRKKLFETIGGDAAATGGRRNHFKRMSSNPEMIGPHNNLVKNRKLLFEGSCRDEEDEDEDLDDLDEDKDCGYPDDESTPSLQSISSGGSDVCKKIAVDLDSLSEEDSDESGYVEAPPPSLCPADVDEKELHKHSSSSSNGNHVAVRNVIAHRVGA</sequence>
<dbReference type="SMART" id="SM00462">
    <property type="entry name" value="PTB"/>
    <property type="match status" value="1"/>
</dbReference>
<dbReference type="AlphaFoldDB" id="A0A2S2QKA4"/>
<dbReference type="PANTHER" id="PTHR11232">
    <property type="entry name" value="PHOSPHOTYROSINE INTERACTION DOMAIN-CONTAINING FAMILY MEMBER"/>
    <property type="match status" value="1"/>
</dbReference>
<feature type="region of interest" description="Disordered" evidence="1">
    <location>
        <begin position="421"/>
        <end position="441"/>
    </location>
</feature>
<feature type="compositionally biased region" description="Acidic residues" evidence="1">
    <location>
        <begin position="457"/>
        <end position="481"/>
    </location>
</feature>
<dbReference type="CDD" id="cd01214">
    <property type="entry name" value="PTB_FAM43A"/>
    <property type="match status" value="1"/>
</dbReference>
<dbReference type="Pfam" id="PF14719">
    <property type="entry name" value="PID_2"/>
    <property type="match status" value="1"/>
</dbReference>
<dbReference type="InterPro" id="IPR033930">
    <property type="entry name" value="FAM43A/B_PTB"/>
</dbReference>
<feature type="domain" description="PID" evidence="2">
    <location>
        <begin position="43"/>
        <end position="179"/>
    </location>
</feature>
<organism evidence="3">
    <name type="scientific">Sipha flava</name>
    <name type="common">yellow sugarcane aphid</name>
    <dbReference type="NCBI Taxonomy" id="143950"/>
    <lineage>
        <taxon>Eukaryota</taxon>
        <taxon>Metazoa</taxon>
        <taxon>Ecdysozoa</taxon>
        <taxon>Arthropoda</taxon>
        <taxon>Hexapoda</taxon>
        <taxon>Insecta</taxon>
        <taxon>Pterygota</taxon>
        <taxon>Neoptera</taxon>
        <taxon>Paraneoptera</taxon>
        <taxon>Hemiptera</taxon>
        <taxon>Sternorrhyncha</taxon>
        <taxon>Aphidomorpha</taxon>
        <taxon>Aphidoidea</taxon>
        <taxon>Aphididae</taxon>
        <taxon>Sipha</taxon>
    </lineage>
</organism>
<dbReference type="InterPro" id="IPR011993">
    <property type="entry name" value="PH-like_dom_sf"/>
</dbReference>
<evidence type="ECO:0000256" key="1">
    <source>
        <dbReference type="SAM" id="MobiDB-lite"/>
    </source>
</evidence>
<dbReference type="InterPro" id="IPR051133">
    <property type="entry name" value="Adapter_Engulfment-Domain"/>
</dbReference>